<dbReference type="EMBL" id="BARS01059308">
    <property type="protein sequence ID" value="GAG44134.1"/>
    <property type="molecule type" value="Genomic_DNA"/>
</dbReference>
<feature type="non-terminal residue" evidence="1">
    <location>
        <position position="1"/>
    </location>
</feature>
<name>X0XLS9_9ZZZZ</name>
<reference evidence="1" key="1">
    <citation type="journal article" date="2014" name="Front. Microbiol.">
        <title>High frequency of phylogenetically diverse reductive dehalogenase-homologous genes in deep subseafloor sedimentary metagenomes.</title>
        <authorList>
            <person name="Kawai M."/>
            <person name="Futagami T."/>
            <person name="Toyoda A."/>
            <person name="Takaki Y."/>
            <person name="Nishi S."/>
            <person name="Hori S."/>
            <person name="Arai W."/>
            <person name="Tsubouchi T."/>
            <person name="Morono Y."/>
            <person name="Uchiyama I."/>
            <person name="Ito T."/>
            <person name="Fujiyama A."/>
            <person name="Inagaki F."/>
            <person name="Takami H."/>
        </authorList>
    </citation>
    <scope>NUCLEOTIDE SEQUENCE</scope>
    <source>
        <strain evidence="1">Expedition CK06-06</strain>
    </source>
</reference>
<sequence>QIEAGIFKSVNECNRCDGGKSDKEGITKKFVNNKNQAITKG</sequence>
<accession>X0XLS9</accession>
<proteinExistence type="predicted"/>
<comment type="caution">
    <text evidence="1">The sequence shown here is derived from an EMBL/GenBank/DDBJ whole genome shotgun (WGS) entry which is preliminary data.</text>
</comment>
<evidence type="ECO:0000313" key="1">
    <source>
        <dbReference type="EMBL" id="GAG44134.1"/>
    </source>
</evidence>
<protein>
    <submittedName>
        <fullName evidence="1">Uncharacterized protein</fullName>
    </submittedName>
</protein>
<organism evidence="1">
    <name type="scientific">marine sediment metagenome</name>
    <dbReference type="NCBI Taxonomy" id="412755"/>
    <lineage>
        <taxon>unclassified sequences</taxon>
        <taxon>metagenomes</taxon>
        <taxon>ecological metagenomes</taxon>
    </lineage>
</organism>
<gene>
    <name evidence="1" type="ORF">S01H1_85986</name>
</gene>
<dbReference type="AlphaFoldDB" id="X0XLS9"/>